<reference evidence="2" key="1">
    <citation type="submission" date="2020-04" db="EMBL/GenBank/DDBJ databases">
        <title>Deep metagenomics examines the oral microbiome during advanced dental caries in children, revealing novel taxa and co-occurrences with host molecules.</title>
        <authorList>
            <person name="Baker J.L."/>
            <person name="Morton J.T."/>
            <person name="Dinis M."/>
            <person name="Alvarez R."/>
            <person name="Tran N.C."/>
            <person name="Knight R."/>
            <person name="Edlund A."/>
        </authorList>
    </citation>
    <scope>NUCLEOTIDE SEQUENCE</scope>
    <source>
        <strain evidence="2">JCVI_38_bin.5</strain>
    </source>
</reference>
<feature type="region of interest" description="Disordered" evidence="1">
    <location>
        <begin position="1"/>
        <end position="59"/>
    </location>
</feature>
<proteinExistence type="predicted"/>
<evidence type="ECO:0000313" key="3">
    <source>
        <dbReference type="Proteomes" id="UP000698335"/>
    </source>
</evidence>
<dbReference type="AlphaFoldDB" id="A0A930W0S6"/>
<feature type="non-terminal residue" evidence="2">
    <location>
        <position position="67"/>
    </location>
</feature>
<feature type="compositionally biased region" description="Basic and acidic residues" evidence="1">
    <location>
        <begin position="24"/>
        <end position="36"/>
    </location>
</feature>
<dbReference type="EMBL" id="JABZGW010000303">
    <property type="protein sequence ID" value="MBF4808313.1"/>
    <property type="molecule type" value="Genomic_DNA"/>
</dbReference>
<dbReference type="Proteomes" id="UP000698335">
    <property type="component" value="Unassembled WGS sequence"/>
</dbReference>
<organism evidence="2 3">
    <name type="scientific">Lancefieldella rimae</name>
    <dbReference type="NCBI Taxonomy" id="1383"/>
    <lineage>
        <taxon>Bacteria</taxon>
        <taxon>Bacillati</taxon>
        <taxon>Actinomycetota</taxon>
        <taxon>Coriobacteriia</taxon>
        <taxon>Coriobacteriales</taxon>
        <taxon>Atopobiaceae</taxon>
        <taxon>Lancefieldella</taxon>
    </lineage>
</organism>
<sequence>MSARLSTRTSARATTGFTITNTEVPHDTPKPKEDTPQKSNRKPAKESHTVVPYTGDSNATGIAIALA</sequence>
<protein>
    <submittedName>
        <fullName evidence="2">Uncharacterized protein</fullName>
    </submittedName>
</protein>
<evidence type="ECO:0000256" key="1">
    <source>
        <dbReference type="SAM" id="MobiDB-lite"/>
    </source>
</evidence>
<comment type="caution">
    <text evidence="2">The sequence shown here is derived from an EMBL/GenBank/DDBJ whole genome shotgun (WGS) entry which is preliminary data.</text>
</comment>
<evidence type="ECO:0000313" key="2">
    <source>
        <dbReference type="EMBL" id="MBF4808313.1"/>
    </source>
</evidence>
<name>A0A930W0S6_9ACTN</name>
<feature type="compositionally biased region" description="Low complexity" evidence="1">
    <location>
        <begin position="1"/>
        <end position="15"/>
    </location>
</feature>
<accession>A0A930W0S6</accession>
<gene>
    <name evidence="2" type="ORF">HXK26_06415</name>
</gene>